<reference evidence="2 3" key="1">
    <citation type="journal article" date="2018" name="Nat. Ecol. Evol.">
        <title>Genomic signatures of mitonuclear coevolution across populations of Tigriopus californicus.</title>
        <authorList>
            <person name="Barreto F.S."/>
            <person name="Watson E.T."/>
            <person name="Lima T.G."/>
            <person name="Willett C.S."/>
            <person name="Edmands S."/>
            <person name="Li W."/>
            <person name="Burton R.S."/>
        </authorList>
    </citation>
    <scope>NUCLEOTIDE SEQUENCE [LARGE SCALE GENOMIC DNA]</scope>
    <source>
        <strain evidence="2 3">San Diego</strain>
    </source>
</reference>
<dbReference type="Proteomes" id="UP000318571">
    <property type="component" value="Chromosome 3"/>
</dbReference>
<feature type="compositionally biased region" description="Polar residues" evidence="1">
    <location>
        <begin position="70"/>
        <end position="80"/>
    </location>
</feature>
<dbReference type="AlphaFoldDB" id="A0A553P697"/>
<keyword evidence="3" id="KW-1185">Reference proteome</keyword>
<proteinExistence type="predicted"/>
<feature type="region of interest" description="Disordered" evidence="1">
    <location>
        <begin position="1"/>
        <end position="83"/>
    </location>
</feature>
<dbReference type="EMBL" id="VCGU01000007">
    <property type="protein sequence ID" value="TRY73201.1"/>
    <property type="molecule type" value="Genomic_DNA"/>
</dbReference>
<accession>A0A553P697</accession>
<evidence type="ECO:0000313" key="3">
    <source>
        <dbReference type="Proteomes" id="UP000318571"/>
    </source>
</evidence>
<sequence>MDPRLKKSVTSHLRPHRSHAESSSALPGSASIPSAEGTTLQYTRKESRQATRDKDTTDIPQMENKGHLAQNLQSRGSSPGLNRVTRDLKRWSKHARLGFDRISSAISRFDYTIRNYRPFGGMRKWRSPGGISRRQNGPPPAPYPFARLRAQRPPLRSLQSPLRVDSNPSKRRRWATPQEMWAEIVWDLKHFKVIEGIPSWIEMEHMYGNMTQDVQAKLRQIQDTLSSPFKSQPQSVDRVDSDPDNFRLQTYVDQLLTHMSNEIKSVKIGGLPSINDVTDMSRRFKAKIKDDIETKLGIKMMKKLDSSLSLDQEPLEFFNTFINITLGQSEYSDSQEIWEEILKIVDPLNMTQSSMDTMNAINSKIISVRELFDPKTAINSAVDMQNLKDIGTMIPTLIPIIFEMHGPKIEELFLGTNFTLKELYVVHESLQRFQAFLERVKMDLKADRAPTMVRLFDLLLERNLRALTLLLKLMPTLLGAAQNS</sequence>
<name>A0A553P697_TIGCA</name>
<gene>
    <name evidence="2" type="ORF">TCAL_16887</name>
</gene>
<protein>
    <submittedName>
        <fullName evidence="2">Uncharacterized protein</fullName>
    </submittedName>
</protein>
<evidence type="ECO:0000313" key="2">
    <source>
        <dbReference type="EMBL" id="TRY73201.1"/>
    </source>
</evidence>
<comment type="caution">
    <text evidence="2">The sequence shown here is derived from an EMBL/GenBank/DDBJ whole genome shotgun (WGS) entry which is preliminary data.</text>
</comment>
<feature type="compositionally biased region" description="Basic residues" evidence="1">
    <location>
        <begin position="1"/>
        <end position="17"/>
    </location>
</feature>
<evidence type="ECO:0000256" key="1">
    <source>
        <dbReference type="SAM" id="MobiDB-lite"/>
    </source>
</evidence>
<organism evidence="2 3">
    <name type="scientific">Tigriopus californicus</name>
    <name type="common">Marine copepod</name>
    <dbReference type="NCBI Taxonomy" id="6832"/>
    <lineage>
        <taxon>Eukaryota</taxon>
        <taxon>Metazoa</taxon>
        <taxon>Ecdysozoa</taxon>
        <taxon>Arthropoda</taxon>
        <taxon>Crustacea</taxon>
        <taxon>Multicrustacea</taxon>
        <taxon>Hexanauplia</taxon>
        <taxon>Copepoda</taxon>
        <taxon>Harpacticoida</taxon>
        <taxon>Harpacticidae</taxon>
        <taxon>Tigriopus</taxon>
    </lineage>
</organism>
<feature type="compositionally biased region" description="Basic and acidic residues" evidence="1">
    <location>
        <begin position="43"/>
        <end position="57"/>
    </location>
</feature>